<keyword evidence="3" id="KW-0472">Membrane</keyword>
<keyword evidence="3" id="KW-0812">Transmembrane</keyword>
<dbReference type="InterPro" id="IPR001867">
    <property type="entry name" value="OmpR/PhoB-type_DNA-bd"/>
</dbReference>
<dbReference type="Gene3D" id="1.10.10.10">
    <property type="entry name" value="Winged helix-like DNA-binding domain superfamily/Winged helix DNA-binding domain"/>
    <property type="match status" value="1"/>
</dbReference>
<comment type="caution">
    <text evidence="5">The sequence shown here is derived from an EMBL/GenBank/DDBJ whole genome shotgun (WGS) entry which is preliminary data.</text>
</comment>
<dbReference type="Proteomes" id="UP000651475">
    <property type="component" value="Unassembled WGS sequence"/>
</dbReference>
<accession>A0ABR7DS05</accession>
<dbReference type="RefSeq" id="WP_186930279.1">
    <property type="nucleotide sequence ID" value="NZ_JACOOJ010000021.1"/>
</dbReference>
<dbReference type="InterPro" id="IPR036388">
    <property type="entry name" value="WH-like_DNA-bd_sf"/>
</dbReference>
<proteinExistence type="predicted"/>
<evidence type="ECO:0000256" key="2">
    <source>
        <dbReference type="SAM" id="Coils"/>
    </source>
</evidence>
<sequence>MKQKIYMILSCVSLTCLFSWWLWSAFHIQLNKLCSESSLIFAEVMQKEKILRMGRRFGNYDPMSSPNKISGTEKEEWCDQDFLFYKDSTRAFLDSLFRATLLEHKIQANTALCCIREGCVIKTSSNDAFYEEALPLEQFVYRIDENPDRTIMLQAYIKFPFGTVWRHSYLMWGILVLGLLLLGGVIGGYRFWCKKMRKIAEQELQQQQQHELKRQELLQKQEELQEKEKRLPTPDPLIHSKTISWVELAEDLIFDKEHGDLCYKNEVNIRLVENSLRLFYLFVQVEEHKLTYEKICIDVLARSTKDGLSKTDRDAVANAIRHLRKHLEQIPVIQIETIKGVGYQMIIYAPTIDEKSH</sequence>
<name>A0ABR7DS05_9BACT</name>
<dbReference type="InterPro" id="IPR016032">
    <property type="entry name" value="Sig_transdc_resp-reg_C-effctor"/>
</dbReference>
<keyword evidence="2" id="KW-0175">Coiled coil</keyword>
<dbReference type="Pfam" id="PF00486">
    <property type="entry name" value="Trans_reg_C"/>
    <property type="match status" value="1"/>
</dbReference>
<feature type="coiled-coil region" evidence="2">
    <location>
        <begin position="200"/>
        <end position="230"/>
    </location>
</feature>
<dbReference type="SUPFAM" id="SSF46894">
    <property type="entry name" value="C-terminal effector domain of the bipartite response regulators"/>
    <property type="match status" value="1"/>
</dbReference>
<evidence type="ECO:0000313" key="6">
    <source>
        <dbReference type="Proteomes" id="UP000651475"/>
    </source>
</evidence>
<evidence type="ECO:0000256" key="3">
    <source>
        <dbReference type="SAM" id="Phobius"/>
    </source>
</evidence>
<evidence type="ECO:0000256" key="1">
    <source>
        <dbReference type="ARBA" id="ARBA00023125"/>
    </source>
</evidence>
<evidence type="ECO:0000259" key="4">
    <source>
        <dbReference type="Pfam" id="PF00486"/>
    </source>
</evidence>
<protein>
    <submittedName>
        <fullName evidence="5">Response regulator transcription factor</fullName>
    </submittedName>
</protein>
<dbReference type="EMBL" id="JACOOJ010000021">
    <property type="protein sequence ID" value="MBC5633573.1"/>
    <property type="molecule type" value="Genomic_DNA"/>
</dbReference>
<organism evidence="5 6">
    <name type="scientific">Parabacteroides hominis</name>
    <dbReference type="NCBI Taxonomy" id="2763057"/>
    <lineage>
        <taxon>Bacteria</taxon>
        <taxon>Pseudomonadati</taxon>
        <taxon>Bacteroidota</taxon>
        <taxon>Bacteroidia</taxon>
        <taxon>Bacteroidales</taxon>
        <taxon>Tannerellaceae</taxon>
        <taxon>Parabacteroides</taxon>
    </lineage>
</organism>
<keyword evidence="3" id="KW-1133">Transmembrane helix</keyword>
<keyword evidence="1" id="KW-0238">DNA-binding</keyword>
<feature type="domain" description="OmpR/PhoB-type" evidence="4">
    <location>
        <begin position="269"/>
        <end position="345"/>
    </location>
</feature>
<keyword evidence="6" id="KW-1185">Reference proteome</keyword>
<evidence type="ECO:0000313" key="5">
    <source>
        <dbReference type="EMBL" id="MBC5633573.1"/>
    </source>
</evidence>
<reference evidence="5 6" key="1">
    <citation type="submission" date="2020-08" db="EMBL/GenBank/DDBJ databases">
        <title>Genome public.</title>
        <authorList>
            <person name="Liu C."/>
            <person name="Sun Q."/>
        </authorList>
    </citation>
    <scope>NUCLEOTIDE SEQUENCE [LARGE SCALE GENOMIC DNA]</scope>
    <source>
        <strain evidence="5 6">NSJ-79</strain>
    </source>
</reference>
<feature type="transmembrane region" description="Helical" evidence="3">
    <location>
        <begin position="169"/>
        <end position="192"/>
    </location>
</feature>
<gene>
    <name evidence="5" type="ORF">H8S65_12450</name>
</gene>